<proteinExistence type="inferred from homology"/>
<evidence type="ECO:0000256" key="1">
    <source>
        <dbReference type="ARBA" id="ARBA00009481"/>
    </source>
</evidence>
<gene>
    <name evidence="4" type="ORF">KM031_11095</name>
</gene>
<reference evidence="4" key="1">
    <citation type="submission" date="2021-06" db="EMBL/GenBank/DDBJ databases">
        <title>Direct submission.</title>
        <authorList>
            <person name="Lee C.-S."/>
            <person name="Jin L."/>
        </authorList>
    </citation>
    <scope>NUCLEOTIDE SEQUENCE</scope>
    <source>
        <strain evidence="4">Con5</strain>
    </source>
</reference>
<dbReference type="RefSeq" id="WP_215504837.1">
    <property type="nucleotide sequence ID" value="NZ_CP076361.1"/>
</dbReference>
<keyword evidence="5" id="KW-1185">Reference proteome</keyword>
<dbReference type="Proteomes" id="UP000679352">
    <property type="component" value="Chromosome"/>
</dbReference>
<dbReference type="PANTHER" id="PTHR12526">
    <property type="entry name" value="GLYCOSYLTRANSFERASE"/>
    <property type="match status" value="1"/>
</dbReference>
<keyword evidence="2 4" id="KW-0328">Glycosyltransferase</keyword>
<sequence length="399" mass="43352">MKIAYLVNTYPRASHTFIRREVQALERVGFSVHRFAMRSDRATLSDPEDEAEDQRTEHVLEAGKLALAGSALGWVLRHPLAALRATATALRLGARAGARARHLVYLAEAAHVAARCDSLGIRHLHAHFGTNPATVALLCHQLGGPRYSFTLHGPEEFDAPQALSLAEKIHHAAFSVAISSYGRSQLCRWSDVADWPRLKVVHCGIEPWRFADPAPLPAKLRLVAIGRFSEQKGFPLLIEALGQAVRQHPGLHLTLVGDGPLRGEIEALIETYTLRRHVTLTGWLPEARVREELAAAQALILPSFAEGLPMVVMEAMAAARPVIATAIAGLPELVVPETGWLVPAGDALALADAIDALAETPLPRLTAMGQTARQRVFARHDIDREATKLALLIRNAADA</sequence>
<dbReference type="SUPFAM" id="SSF53756">
    <property type="entry name" value="UDP-Glycosyltransferase/glycogen phosphorylase"/>
    <property type="match status" value="1"/>
</dbReference>
<comment type="similarity">
    <text evidence="1">Belongs to the glycosyltransferase group 1 family. Glycosyltransferase 4 subfamily.</text>
</comment>
<dbReference type="Gene3D" id="3.40.50.2000">
    <property type="entry name" value="Glycogen Phosphorylase B"/>
    <property type="match status" value="2"/>
</dbReference>
<evidence type="ECO:0000313" key="5">
    <source>
        <dbReference type="Proteomes" id="UP000679352"/>
    </source>
</evidence>
<evidence type="ECO:0000313" key="4">
    <source>
        <dbReference type="EMBL" id="QWK89399.1"/>
    </source>
</evidence>
<dbReference type="Pfam" id="PF13692">
    <property type="entry name" value="Glyco_trans_1_4"/>
    <property type="match status" value="1"/>
</dbReference>
<keyword evidence="3 4" id="KW-0808">Transferase</keyword>
<evidence type="ECO:0000256" key="2">
    <source>
        <dbReference type="ARBA" id="ARBA00022676"/>
    </source>
</evidence>
<protein>
    <submittedName>
        <fullName evidence="4">Glycosyltransferase</fullName>
        <ecNumber evidence="4">2.4.-.-</ecNumber>
    </submittedName>
</protein>
<dbReference type="EMBL" id="CP076361">
    <property type="protein sequence ID" value="QWK89399.1"/>
    <property type="molecule type" value="Genomic_DNA"/>
</dbReference>
<dbReference type="KEGG" id="gfu:KM031_11095"/>
<dbReference type="PANTHER" id="PTHR12526:SF640">
    <property type="entry name" value="COLANIC ACID BIOSYNTHESIS GLYCOSYLTRANSFERASE WCAL-RELATED"/>
    <property type="match status" value="1"/>
</dbReference>
<accession>A0A975P4A4</accession>
<evidence type="ECO:0000256" key="3">
    <source>
        <dbReference type="ARBA" id="ARBA00022679"/>
    </source>
</evidence>
<dbReference type="EC" id="2.4.-.-" evidence="4"/>
<dbReference type="AlphaFoldDB" id="A0A975P4A4"/>
<name>A0A975P4A4_9RHOB</name>
<dbReference type="GO" id="GO:0016757">
    <property type="term" value="F:glycosyltransferase activity"/>
    <property type="evidence" value="ECO:0007669"/>
    <property type="project" value="UniProtKB-KW"/>
</dbReference>
<organism evidence="4 5">
    <name type="scientific">Gemmobacter fulvus</name>
    <dbReference type="NCBI Taxonomy" id="2840474"/>
    <lineage>
        <taxon>Bacteria</taxon>
        <taxon>Pseudomonadati</taxon>
        <taxon>Pseudomonadota</taxon>
        <taxon>Alphaproteobacteria</taxon>
        <taxon>Rhodobacterales</taxon>
        <taxon>Paracoccaceae</taxon>
        <taxon>Gemmobacter</taxon>
    </lineage>
</organism>